<dbReference type="InterPro" id="IPR057966">
    <property type="entry name" value="T4_SCAF"/>
</dbReference>
<protein>
    <submittedName>
        <fullName evidence="3">Uncharacterized protein</fullName>
    </submittedName>
</protein>
<gene>
    <name evidence="3" type="ORF">METZ01_LOCUS231072</name>
</gene>
<keyword evidence="1" id="KW-0175">Coiled coil</keyword>
<evidence type="ECO:0000256" key="2">
    <source>
        <dbReference type="SAM" id="MobiDB-lite"/>
    </source>
</evidence>
<organism evidence="3">
    <name type="scientific">marine metagenome</name>
    <dbReference type="NCBI Taxonomy" id="408172"/>
    <lineage>
        <taxon>unclassified sequences</taxon>
        <taxon>metagenomes</taxon>
        <taxon>ecological metagenomes</taxon>
    </lineage>
</organism>
<sequence length="276" mass="30664">MENIEENQVTAGAGKADPMQPSGAQVEDLGGPTPENYRPDDDSAKLKDPAATLAQVKDIVNAKAGKAEAAAGTKAEDAQPEGDVIEEEPTAEATDEVVAEEETSEKEEVVAEEETTEEEVIEEEETIDIEADVQALLEGEELSEEFQSKARTIFEGAIRSKVAEIKEELQESYATALVEELDKIKEGLTERVDSYLEYVADEWIQENQIQVEAGLKTEMTESFLEGMKSLFEEHYVTIPEEKYDVLNSMVDKLDEMESKLNEQIDRNVALNRRLAE</sequence>
<feature type="coiled-coil region" evidence="1">
    <location>
        <begin position="246"/>
        <end position="273"/>
    </location>
</feature>
<dbReference type="EMBL" id="UINC01057260">
    <property type="protein sequence ID" value="SVB78218.1"/>
    <property type="molecule type" value="Genomic_DNA"/>
</dbReference>
<feature type="compositionally biased region" description="Low complexity" evidence="2">
    <location>
        <begin position="63"/>
        <end position="73"/>
    </location>
</feature>
<proteinExistence type="predicted"/>
<feature type="region of interest" description="Disordered" evidence="2">
    <location>
        <begin position="63"/>
        <end position="124"/>
    </location>
</feature>
<dbReference type="Pfam" id="PF25623">
    <property type="entry name" value="T4_CASP"/>
    <property type="match status" value="1"/>
</dbReference>
<accession>A0A382GSZ3</accession>
<dbReference type="AlphaFoldDB" id="A0A382GSZ3"/>
<feature type="region of interest" description="Disordered" evidence="2">
    <location>
        <begin position="1"/>
        <end position="50"/>
    </location>
</feature>
<feature type="non-terminal residue" evidence="3">
    <location>
        <position position="276"/>
    </location>
</feature>
<evidence type="ECO:0000256" key="1">
    <source>
        <dbReference type="SAM" id="Coils"/>
    </source>
</evidence>
<feature type="compositionally biased region" description="Acidic residues" evidence="2">
    <location>
        <begin position="78"/>
        <end position="124"/>
    </location>
</feature>
<feature type="compositionally biased region" description="Polar residues" evidence="2">
    <location>
        <begin position="1"/>
        <end position="10"/>
    </location>
</feature>
<feature type="compositionally biased region" description="Basic and acidic residues" evidence="2">
    <location>
        <begin position="37"/>
        <end position="48"/>
    </location>
</feature>
<evidence type="ECO:0000313" key="3">
    <source>
        <dbReference type="EMBL" id="SVB78218.1"/>
    </source>
</evidence>
<name>A0A382GSZ3_9ZZZZ</name>
<reference evidence="3" key="1">
    <citation type="submission" date="2018-05" db="EMBL/GenBank/DDBJ databases">
        <authorList>
            <person name="Lanie J.A."/>
            <person name="Ng W.-L."/>
            <person name="Kazmierczak K.M."/>
            <person name="Andrzejewski T.M."/>
            <person name="Davidsen T.M."/>
            <person name="Wayne K.J."/>
            <person name="Tettelin H."/>
            <person name="Glass J.I."/>
            <person name="Rusch D."/>
            <person name="Podicherti R."/>
            <person name="Tsui H.-C.T."/>
            <person name="Winkler M.E."/>
        </authorList>
    </citation>
    <scope>NUCLEOTIDE SEQUENCE</scope>
</reference>